<keyword evidence="3" id="KW-1185">Reference proteome</keyword>
<feature type="transmembrane region" description="Helical" evidence="1">
    <location>
        <begin position="12"/>
        <end position="32"/>
    </location>
</feature>
<keyword evidence="1" id="KW-1133">Transmembrane helix</keyword>
<organism evidence="2 3">
    <name type="scientific">Marmota monax</name>
    <name type="common">Woodchuck</name>
    <dbReference type="NCBI Taxonomy" id="9995"/>
    <lineage>
        <taxon>Eukaryota</taxon>
        <taxon>Metazoa</taxon>
        <taxon>Chordata</taxon>
        <taxon>Craniata</taxon>
        <taxon>Vertebrata</taxon>
        <taxon>Euteleostomi</taxon>
        <taxon>Mammalia</taxon>
        <taxon>Eutheria</taxon>
        <taxon>Euarchontoglires</taxon>
        <taxon>Glires</taxon>
        <taxon>Rodentia</taxon>
        <taxon>Sciuromorpha</taxon>
        <taxon>Sciuridae</taxon>
        <taxon>Xerinae</taxon>
        <taxon>Marmotini</taxon>
        <taxon>Marmota</taxon>
    </lineage>
</organism>
<feature type="non-terminal residue" evidence="2">
    <location>
        <position position="70"/>
    </location>
</feature>
<keyword evidence="1" id="KW-0472">Membrane</keyword>
<evidence type="ECO:0000313" key="2">
    <source>
        <dbReference type="EMBL" id="VTJ90379.1"/>
    </source>
</evidence>
<reference evidence="2" key="1">
    <citation type="submission" date="2019-04" db="EMBL/GenBank/DDBJ databases">
        <authorList>
            <person name="Alioto T."/>
            <person name="Alioto T."/>
        </authorList>
    </citation>
    <scope>NUCLEOTIDE SEQUENCE [LARGE SCALE GENOMIC DNA]</scope>
</reference>
<dbReference type="EMBL" id="CABDUW010004421">
    <property type="protein sequence ID" value="VTJ90379.1"/>
    <property type="molecule type" value="Genomic_DNA"/>
</dbReference>
<evidence type="ECO:0000313" key="3">
    <source>
        <dbReference type="Proteomes" id="UP000335636"/>
    </source>
</evidence>
<sequence>MLESLMRPCSDIPPLLIICLILCIILTTLKLYSHISTLVKMAPSSYDCLLNQQAHPAQEKPPSVPDLITV</sequence>
<proteinExistence type="predicted"/>
<protein>
    <submittedName>
        <fullName evidence="2">Uncharacterized protein</fullName>
    </submittedName>
</protein>
<keyword evidence="1" id="KW-0812">Transmembrane</keyword>
<name>A0A5E4DC52_MARMO</name>
<evidence type="ECO:0000256" key="1">
    <source>
        <dbReference type="SAM" id="Phobius"/>
    </source>
</evidence>
<gene>
    <name evidence="2" type="ORF">MONAX_5E003805</name>
</gene>
<dbReference type="AlphaFoldDB" id="A0A5E4DC52"/>
<dbReference type="Proteomes" id="UP000335636">
    <property type="component" value="Unassembled WGS sequence"/>
</dbReference>
<comment type="caution">
    <text evidence="2">The sequence shown here is derived from an EMBL/GenBank/DDBJ whole genome shotgun (WGS) entry which is preliminary data.</text>
</comment>
<accession>A0A5E4DC52</accession>